<dbReference type="Proteomes" id="UP000265703">
    <property type="component" value="Unassembled WGS sequence"/>
</dbReference>
<proteinExistence type="predicted"/>
<keyword evidence="2" id="KW-1185">Reference proteome</keyword>
<gene>
    <name evidence="1" type="ORF">C1645_793293</name>
</gene>
<name>A0A397S278_9GLOM</name>
<evidence type="ECO:0000313" key="1">
    <source>
        <dbReference type="EMBL" id="RIA80078.1"/>
    </source>
</evidence>
<dbReference type="OrthoDB" id="10277843at2759"/>
<comment type="caution">
    <text evidence="1">The sequence shown here is derived from an EMBL/GenBank/DDBJ whole genome shotgun (WGS) entry which is preliminary data.</text>
</comment>
<protein>
    <submittedName>
        <fullName evidence="1">Uncharacterized protein</fullName>
    </submittedName>
</protein>
<dbReference type="EMBL" id="QKYT01001054">
    <property type="protein sequence ID" value="RIA80078.1"/>
    <property type="molecule type" value="Genomic_DNA"/>
</dbReference>
<reference evidence="1 2" key="1">
    <citation type="submission" date="2018-06" db="EMBL/GenBank/DDBJ databases">
        <title>Comparative genomics reveals the genomic features of Rhizophagus irregularis, R. cerebriforme, R. diaphanum and Gigaspora rosea, and their symbiotic lifestyle signature.</title>
        <authorList>
            <person name="Morin E."/>
            <person name="San Clemente H."/>
            <person name="Chen E.C.H."/>
            <person name="De La Providencia I."/>
            <person name="Hainaut M."/>
            <person name="Kuo A."/>
            <person name="Kohler A."/>
            <person name="Murat C."/>
            <person name="Tang N."/>
            <person name="Roy S."/>
            <person name="Loubradou J."/>
            <person name="Henrissat B."/>
            <person name="Grigoriev I.V."/>
            <person name="Corradi N."/>
            <person name="Roux C."/>
            <person name="Martin F.M."/>
        </authorList>
    </citation>
    <scope>NUCLEOTIDE SEQUENCE [LARGE SCALE GENOMIC DNA]</scope>
    <source>
        <strain evidence="1 2">DAOM 227022</strain>
    </source>
</reference>
<sequence length="168" mass="19476">MEYLRQLHKNGTIYAKSYKHNKVDLKEPVPIPGGRNIAREESKEVIFYYPNERTNHATATERSYYDSNGNHIITEVEDLHLTGVTTKGIKKGFGLGPDVKTGKELDNKDIENYTNNIHNGDNLYKLGEIINNMEISYEYAVKNGDPYTKENHDIQPYNYNEYTSKNYY</sequence>
<accession>A0A397S278</accession>
<evidence type="ECO:0000313" key="2">
    <source>
        <dbReference type="Proteomes" id="UP000265703"/>
    </source>
</evidence>
<dbReference type="AlphaFoldDB" id="A0A397S278"/>
<organism evidence="1 2">
    <name type="scientific">Glomus cerebriforme</name>
    <dbReference type="NCBI Taxonomy" id="658196"/>
    <lineage>
        <taxon>Eukaryota</taxon>
        <taxon>Fungi</taxon>
        <taxon>Fungi incertae sedis</taxon>
        <taxon>Mucoromycota</taxon>
        <taxon>Glomeromycotina</taxon>
        <taxon>Glomeromycetes</taxon>
        <taxon>Glomerales</taxon>
        <taxon>Glomeraceae</taxon>
        <taxon>Glomus</taxon>
    </lineage>
</organism>